<name>A0AAD5RDK6_PARTN</name>
<protein>
    <recommendedName>
        <fullName evidence="3">Reverse transcriptase domain-containing protein</fullName>
    </recommendedName>
</protein>
<proteinExistence type="predicted"/>
<dbReference type="Proteomes" id="UP001196413">
    <property type="component" value="Unassembled WGS sequence"/>
</dbReference>
<evidence type="ECO:0000313" key="2">
    <source>
        <dbReference type="Proteomes" id="UP001196413"/>
    </source>
</evidence>
<accession>A0AAD5RDK6</accession>
<keyword evidence="2" id="KW-1185">Reference proteome</keyword>
<gene>
    <name evidence="1" type="ORF">KIN20_036835</name>
</gene>
<sequence length="78" mass="8633">MVGNYFAQIRGLAMGQRLAPTLAIAFMSKVKSPIIDLRSLLYSLLDFVRQLLIHVSSARSPHHSRVDGLKAAVVWNSV</sequence>
<evidence type="ECO:0000313" key="1">
    <source>
        <dbReference type="EMBL" id="KAJ1374202.1"/>
    </source>
</evidence>
<organism evidence="1 2">
    <name type="scientific">Parelaphostrongylus tenuis</name>
    <name type="common">Meningeal worm</name>
    <dbReference type="NCBI Taxonomy" id="148309"/>
    <lineage>
        <taxon>Eukaryota</taxon>
        <taxon>Metazoa</taxon>
        <taxon>Ecdysozoa</taxon>
        <taxon>Nematoda</taxon>
        <taxon>Chromadorea</taxon>
        <taxon>Rhabditida</taxon>
        <taxon>Rhabditina</taxon>
        <taxon>Rhabditomorpha</taxon>
        <taxon>Strongyloidea</taxon>
        <taxon>Metastrongylidae</taxon>
        <taxon>Parelaphostrongylus</taxon>
    </lineage>
</organism>
<comment type="caution">
    <text evidence="1">The sequence shown here is derived from an EMBL/GenBank/DDBJ whole genome shotgun (WGS) entry which is preliminary data.</text>
</comment>
<dbReference type="AlphaFoldDB" id="A0AAD5RDK6"/>
<evidence type="ECO:0008006" key="3">
    <source>
        <dbReference type="Google" id="ProtNLM"/>
    </source>
</evidence>
<reference evidence="1" key="1">
    <citation type="submission" date="2021-06" db="EMBL/GenBank/DDBJ databases">
        <title>Parelaphostrongylus tenuis whole genome reference sequence.</title>
        <authorList>
            <person name="Garwood T.J."/>
            <person name="Larsen P.A."/>
            <person name="Fountain-Jones N.M."/>
            <person name="Garbe J.R."/>
            <person name="Macchietto M.G."/>
            <person name="Kania S.A."/>
            <person name="Gerhold R.W."/>
            <person name="Richards J.E."/>
            <person name="Wolf T.M."/>
        </authorList>
    </citation>
    <scope>NUCLEOTIDE SEQUENCE</scope>
    <source>
        <strain evidence="1">MNPRO001-30</strain>
        <tissue evidence="1">Meninges</tissue>
    </source>
</reference>
<dbReference type="EMBL" id="JAHQIW010007412">
    <property type="protein sequence ID" value="KAJ1374202.1"/>
    <property type="molecule type" value="Genomic_DNA"/>
</dbReference>